<feature type="region of interest" description="Disordered" evidence="6">
    <location>
        <begin position="1"/>
        <end position="22"/>
    </location>
</feature>
<gene>
    <name evidence="5" type="primary">rpmA</name>
    <name evidence="7" type="ORF">AMJ39_05400</name>
</gene>
<comment type="caution">
    <text evidence="7">The sequence shown here is derived from an EMBL/GenBank/DDBJ whole genome shotgun (WGS) entry which is preliminary data.</text>
</comment>
<protein>
    <recommendedName>
        <fullName evidence="4 5">Large ribosomal subunit protein bL27</fullName>
    </recommendedName>
</protein>
<dbReference type="InterPro" id="IPR001684">
    <property type="entry name" value="Ribosomal_bL27"/>
</dbReference>
<evidence type="ECO:0000313" key="7">
    <source>
        <dbReference type="EMBL" id="KPJ53247.1"/>
    </source>
</evidence>
<dbReference type="PANTHER" id="PTHR15893:SF0">
    <property type="entry name" value="LARGE RIBOSOMAL SUBUNIT PROTEIN BL27M"/>
    <property type="match status" value="1"/>
</dbReference>
<evidence type="ECO:0000256" key="4">
    <source>
        <dbReference type="ARBA" id="ARBA00035175"/>
    </source>
</evidence>
<dbReference type="GO" id="GO:0022625">
    <property type="term" value="C:cytosolic large ribosomal subunit"/>
    <property type="evidence" value="ECO:0007669"/>
    <property type="project" value="TreeGrafter"/>
</dbReference>
<evidence type="ECO:0000256" key="1">
    <source>
        <dbReference type="ARBA" id="ARBA00010797"/>
    </source>
</evidence>
<dbReference type="Proteomes" id="UP000052008">
    <property type="component" value="Unassembled WGS sequence"/>
</dbReference>
<dbReference type="PANTHER" id="PTHR15893">
    <property type="entry name" value="RIBOSOMAL PROTEIN L27"/>
    <property type="match status" value="1"/>
</dbReference>
<organism evidence="7 8">
    <name type="scientific">candidate division TA06 bacterium DG_24</name>
    <dbReference type="NCBI Taxonomy" id="1703770"/>
    <lineage>
        <taxon>Bacteria</taxon>
        <taxon>Bacteria division TA06</taxon>
    </lineage>
</organism>
<dbReference type="GO" id="GO:0006412">
    <property type="term" value="P:translation"/>
    <property type="evidence" value="ECO:0007669"/>
    <property type="project" value="UniProtKB-UniRule"/>
</dbReference>
<keyword evidence="2 5" id="KW-0689">Ribosomal protein</keyword>
<sequence length="89" mass="9468">MAHKKGAGSSRNGRDSKSKRLGVKHYGGELVSAGAIIVRQRGTRIHPGQNVGMGKDHTLFALIDGLVDFERVSRTRRCVSVVPVAAASS</sequence>
<dbReference type="EMBL" id="LIZS01000025">
    <property type="protein sequence ID" value="KPJ53247.1"/>
    <property type="molecule type" value="Genomic_DNA"/>
</dbReference>
<dbReference type="SUPFAM" id="SSF110324">
    <property type="entry name" value="Ribosomal L27 protein-like"/>
    <property type="match status" value="1"/>
</dbReference>
<dbReference type="AlphaFoldDB" id="A0A0S7WTE5"/>
<dbReference type="PRINTS" id="PR00063">
    <property type="entry name" value="RIBOSOMALL27"/>
</dbReference>
<comment type="similarity">
    <text evidence="1 5">Belongs to the bacterial ribosomal protein bL27 family.</text>
</comment>
<evidence type="ECO:0000313" key="8">
    <source>
        <dbReference type="Proteomes" id="UP000052008"/>
    </source>
</evidence>
<dbReference type="Gene3D" id="2.40.50.100">
    <property type="match status" value="1"/>
</dbReference>
<dbReference type="Pfam" id="PF01016">
    <property type="entry name" value="Ribosomal_L27"/>
    <property type="match status" value="1"/>
</dbReference>
<evidence type="ECO:0000256" key="6">
    <source>
        <dbReference type="SAM" id="MobiDB-lite"/>
    </source>
</evidence>
<dbReference type="NCBIfam" id="TIGR00062">
    <property type="entry name" value="L27"/>
    <property type="match status" value="1"/>
</dbReference>
<reference evidence="7 8" key="1">
    <citation type="journal article" date="2015" name="Microbiome">
        <title>Genomic resolution of linkages in carbon, nitrogen, and sulfur cycling among widespread estuary sediment bacteria.</title>
        <authorList>
            <person name="Baker B.J."/>
            <person name="Lazar C.S."/>
            <person name="Teske A.P."/>
            <person name="Dick G.J."/>
        </authorList>
    </citation>
    <scope>NUCLEOTIDE SEQUENCE [LARGE SCALE GENOMIC DNA]</scope>
    <source>
        <strain evidence="7">DG_24</strain>
    </source>
</reference>
<evidence type="ECO:0000256" key="3">
    <source>
        <dbReference type="ARBA" id="ARBA00023274"/>
    </source>
</evidence>
<proteinExistence type="inferred from homology"/>
<accession>A0A0S7WTE5</accession>
<keyword evidence="3 5" id="KW-0687">Ribonucleoprotein</keyword>
<dbReference type="InterPro" id="IPR018261">
    <property type="entry name" value="Ribosomal_bL27_CS"/>
</dbReference>
<name>A0A0S7WTE5_UNCT6</name>
<dbReference type="PROSITE" id="PS00831">
    <property type="entry name" value="RIBOSOMAL_L27"/>
    <property type="match status" value="1"/>
</dbReference>
<dbReference type="PATRIC" id="fig|1703770.3.peg.565"/>
<dbReference type="HAMAP" id="MF_00539">
    <property type="entry name" value="Ribosomal_bL27"/>
    <property type="match status" value="1"/>
</dbReference>
<evidence type="ECO:0000256" key="2">
    <source>
        <dbReference type="ARBA" id="ARBA00022980"/>
    </source>
</evidence>
<evidence type="ECO:0000256" key="5">
    <source>
        <dbReference type="HAMAP-Rule" id="MF_00539"/>
    </source>
</evidence>
<dbReference type="STRING" id="1703770.AMJ39_05400"/>
<dbReference type="GO" id="GO:0003735">
    <property type="term" value="F:structural constituent of ribosome"/>
    <property type="evidence" value="ECO:0007669"/>
    <property type="project" value="InterPro"/>
</dbReference>
<dbReference type="FunFam" id="2.40.50.100:FF:000004">
    <property type="entry name" value="50S ribosomal protein L27"/>
    <property type="match status" value="1"/>
</dbReference>